<comment type="caution">
    <text evidence="2">The sequence shown here is derived from an EMBL/GenBank/DDBJ whole genome shotgun (WGS) entry which is preliminary data.</text>
</comment>
<protein>
    <submittedName>
        <fullName evidence="2">Uncharacterized protein</fullName>
    </submittedName>
</protein>
<reference evidence="2 3" key="1">
    <citation type="journal article" date="2020" name="ISME J.">
        <title>Uncovering the hidden diversity of litter-decomposition mechanisms in mushroom-forming fungi.</title>
        <authorList>
            <person name="Floudas D."/>
            <person name="Bentzer J."/>
            <person name="Ahren D."/>
            <person name="Johansson T."/>
            <person name="Persson P."/>
            <person name="Tunlid A."/>
        </authorList>
    </citation>
    <scope>NUCLEOTIDE SEQUENCE [LARGE SCALE GENOMIC DNA]</scope>
    <source>
        <strain evidence="2 3">CBS 406.79</strain>
    </source>
</reference>
<dbReference type="AlphaFoldDB" id="A0A8H5LS03"/>
<name>A0A8H5LS03_9AGAR</name>
<evidence type="ECO:0000256" key="1">
    <source>
        <dbReference type="SAM" id="MobiDB-lite"/>
    </source>
</evidence>
<evidence type="ECO:0000313" key="2">
    <source>
        <dbReference type="EMBL" id="KAF5367251.1"/>
    </source>
</evidence>
<sequence length="642" mass="71012">MGKKNSTVAEMLRSKNDRVWEHVPHHKYKDVKQRPISSLLPPGVAIPEWALLRAPTEVVEFHVTSEDRQSLHNVARPLLRLGEDDDLKEPSEPKKKKKFRPFAGTVRKDVPTLAAKSEGTISLGGYSHETARAALYAYLFRKVDMGGPQFQHRLYDSVSRRGGYFDFAHVIEKSTDPKVRLSIYRGIGGWFPVNSRINGFPLGMEFHRPWDRNHTMLYLTENQVLDAADDYLEKVAAYYRNPENPIVDWFSLSRLFHPLLCEGRWSSMSFYTFTDVTLPIPVFRIPHPDDLAPNGNAAPPGSQVGELSSIVFTCTANSLLVLARLGLTLDVVKPAWVSLAQQSDDNICTNFGPSLSGDPRKQAFIKSIRVASKLWELSKRTAYSRKTTLNVLSLFRKEKKTTRPVDSNVDAESRDEDSGADGHPGTGPLGDSDPDGARSNHSDSDNNGNEEDRDQTGHSVNELGVLQDGVDCQNDDEDGHTDSEGGVGVPSVRAGGDEAIFGVDKDRLSNHETSAVLEIERQNSTEYDGKILSSAHTMHEDSDKAVRYQPRSSISRQSSSVYLESHDSGPACFGDGTSVSASLDSIGRGKSRRWIFFGKRIATPASQIVQTFRENNGSSAESVSLAVKANSFIGKIFSHVSH</sequence>
<evidence type="ECO:0000313" key="3">
    <source>
        <dbReference type="Proteomes" id="UP000518752"/>
    </source>
</evidence>
<dbReference type="EMBL" id="JAACJN010000144">
    <property type="protein sequence ID" value="KAF5367251.1"/>
    <property type="molecule type" value="Genomic_DNA"/>
</dbReference>
<keyword evidence="3" id="KW-1185">Reference proteome</keyword>
<proteinExistence type="predicted"/>
<feature type="compositionally biased region" description="Basic and acidic residues" evidence="1">
    <location>
        <begin position="435"/>
        <end position="444"/>
    </location>
</feature>
<dbReference type="Proteomes" id="UP000518752">
    <property type="component" value="Unassembled WGS sequence"/>
</dbReference>
<dbReference type="OrthoDB" id="3122838at2759"/>
<feature type="region of interest" description="Disordered" evidence="1">
    <location>
        <begin position="400"/>
        <end position="494"/>
    </location>
</feature>
<gene>
    <name evidence="2" type="ORF">D9757_011679</name>
</gene>
<accession>A0A8H5LS03</accession>
<organism evidence="2 3">
    <name type="scientific">Collybiopsis confluens</name>
    <dbReference type="NCBI Taxonomy" id="2823264"/>
    <lineage>
        <taxon>Eukaryota</taxon>
        <taxon>Fungi</taxon>
        <taxon>Dikarya</taxon>
        <taxon>Basidiomycota</taxon>
        <taxon>Agaricomycotina</taxon>
        <taxon>Agaricomycetes</taxon>
        <taxon>Agaricomycetidae</taxon>
        <taxon>Agaricales</taxon>
        <taxon>Marasmiineae</taxon>
        <taxon>Omphalotaceae</taxon>
        <taxon>Collybiopsis</taxon>
    </lineage>
</organism>